<feature type="compositionally biased region" description="Basic and acidic residues" evidence="1">
    <location>
        <begin position="125"/>
        <end position="138"/>
    </location>
</feature>
<sequence length="148" mass="16438">MSEAKNTVEKASGLAKDLFLANLGLAGKAYEQGVDFVKFTESKYKETESKLKDTYSKRNEIFDGLVERGQKVQDDAKAEFESRTSEIKGKFEETKSQAKAKLESLKSESLEERVKELRETLESSVEKVKAKVSRKADDATEGTESAAA</sequence>
<evidence type="ECO:0000313" key="2">
    <source>
        <dbReference type="EMBL" id="QQD18163.1"/>
    </source>
</evidence>
<name>A0A7T4R0H3_9GAMM</name>
<dbReference type="Proteomes" id="UP000596063">
    <property type="component" value="Chromosome"/>
</dbReference>
<organism evidence="2 3">
    <name type="scientific">Spongiibacter nanhainus</name>
    <dbReference type="NCBI Taxonomy" id="2794344"/>
    <lineage>
        <taxon>Bacteria</taxon>
        <taxon>Pseudomonadati</taxon>
        <taxon>Pseudomonadota</taxon>
        <taxon>Gammaproteobacteria</taxon>
        <taxon>Cellvibrionales</taxon>
        <taxon>Spongiibacteraceae</taxon>
        <taxon>Spongiibacter</taxon>
    </lineage>
</organism>
<dbReference type="RefSeq" id="WP_198569661.1">
    <property type="nucleotide sequence ID" value="NZ_CP066167.1"/>
</dbReference>
<reference evidence="2 3" key="1">
    <citation type="submission" date="2020-12" db="EMBL/GenBank/DDBJ databases">
        <authorList>
            <person name="Shan Y."/>
        </authorList>
    </citation>
    <scope>NUCLEOTIDE SEQUENCE [LARGE SCALE GENOMIC DNA]</scope>
    <source>
        <strain evidence="3">csc3.9</strain>
    </source>
</reference>
<feature type="region of interest" description="Disordered" evidence="1">
    <location>
        <begin position="125"/>
        <end position="148"/>
    </location>
</feature>
<dbReference type="AlphaFoldDB" id="A0A7T4R0H3"/>
<dbReference type="Gene3D" id="1.20.120.20">
    <property type="entry name" value="Apolipoprotein"/>
    <property type="match status" value="1"/>
</dbReference>
<evidence type="ECO:0000313" key="3">
    <source>
        <dbReference type="Proteomes" id="UP000596063"/>
    </source>
</evidence>
<accession>A0A7T4R0H3</accession>
<dbReference type="SUPFAM" id="SSF58113">
    <property type="entry name" value="Apolipoprotein A-I"/>
    <property type="match status" value="1"/>
</dbReference>
<gene>
    <name evidence="2" type="ORF">I6N98_17780</name>
</gene>
<protein>
    <recommendedName>
        <fullName evidence="4">Phasin family protein</fullName>
    </recommendedName>
</protein>
<dbReference type="KEGG" id="snan:I6N98_17780"/>
<proteinExistence type="predicted"/>
<evidence type="ECO:0000256" key="1">
    <source>
        <dbReference type="SAM" id="MobiDB-lite"/>
    </source>
</evidence>
<evidence type="ECO:0008006" key="4">
    <source>
        <dbReference type="Google" id="ProtNLM"/>
    </source>
</evidence>
<keyword evidence="3" id="KW-1185">Reference proteome</keyword>
<dbReference type="EMBL" id="CP066167">
    <property type="protein sequence ID" value="QQD18163.1"/>
    <property type="molecule type" value="Genomic_DNA"/>
</dbReference>